<gene>
    <name evidence="2" type="ORF">N8I77_007807</name>
</gene>
<dbReference type="Pfam" id="PF14328">
    <property type="entry name" value="DUF4385"/>
    <property type="match status" value="1"/>
</dbReference>
<dbReference type="AlphaFoldDB" id="A0AAD9SF39"/>
<dbReference type="EMBL" id="JAUJFL010000004">
    <property type="protein sequence ID" value="KAK2604916.1"/>
    <property type="molecule type" value="Genomic_DNA"/>
</dbReference>
<organism evidence="2 3">
    <name type="scientific">Phomopsis amygdali</name>
    <name type="common">Fusicoccum amygdali</name>
    <dbReference type="NCBI Taxonomy" id="1214568"/>
    <lineage>
        <taxon>Eukaryota</taxon>
        <taxon>Fungi</taxon>
        <taxon>Dikarya</taxon>
        <taxon>Ascomycota</taxon>
        <taxon>Pezizomycotina</taxon>
        <taxon>Sordariomycetes</taxon>
        <taxon>Sordariomycetidae</taxon>
        <taxon>Diaporthales</taxon>
        <taxon>Diaporthaceae</taxon>
        <taxon>Diaporthe</taxon>
    </lineage>
</organism>
<comment type="caution">
    <text evidence="2">The sequence shown here is derived from an EMBL/GenBank/DDBJ whole genome shotgun (WGS) entry which is preliminary data.</text>
</comment>
<accession>A0AAD9SF39</accession>
<evidence type="ECO:0000313" key="3">
    <source>
        <dbReference type="Proteomes" id="UP001265746"/>
    </source>
</evidence>
<dbReference type="Proteomes" id="UP001265746">
    <property type="component" value="Unassembled WGS sequence"/>
</dbReference>
<sequence>MPKGTSSITVGSSDSLKSPPASPLPTPALDSSALRYSYEIARGETGVLTFEPYKSDILPYWAFRTVPIARNSSEILSSIFGSYIERKDFVGADMTRKFIQMGMTRARRYANHKGGRKYAKDTGEQLEKWAGGSEEDARKRREKEEASEIFKVAWRKCIENEQYRRLKEDWIMGKKEFNKTKQVASTGTTDK</sequence>
<protein>
    <submittedName>
        <fullName evidence="2">Uncharacterized protein</fullName>
    </submittedName>
</protein>
<feature type="region of interest" description="Disordered" evidence="1">
    <location>
        <begin position="1"/>
        <end position="28"/>
    </location>
</feature>
<evidence type="ECO:0000256" key="1">
    <source>
        <dbReference type="SAM" id="MobiDB-lite"/>
    </source>
</evidence>
<proteinExistence type="predicted"/>
<feature type="compositionally biased region" description="Polar residues" evidence="1">
    <location>
        <begin position="1"/>
        <end position="11"/>
    </location>
</feature>
<name>A0AAD9SF39_PHOAM</name>
<reference evidence="2" key="1">
    <citation type="submission" date="2023-06" db="EMBL/GenBank/DDBJ databases">
        <authorList>
            <person name="Noh H."/>
        </authorList>
    </citation>
    <scope>NUCLEOTIDE SEQUENCE</scope>
    <source>
        <strain evidence="2">DUCC20226</strain>
    </source>
</reference>
<keyword evidence="3" id="KW-1185">Reference proteome</keyword>
<evidence type="ECO:0000313" key="2">
    <source>
        <dbReference type="EMBL" id="KAK2604916.1"/>
    </source>
</evidence>
<dbReference type="InterPro" id="IPR025494">
    <property type="entry name" value="DUF4385"/>
</dbReference>